<evidence type="ECO:0000313" key="2">
    <source>
        <dbReference type="Proteomes" id="UP000190989"/>
    </source>
</evidence>
<name>A0A1U6ICG8_9SPHN</name>
<sequence>MPGTTQILGALFGAVTLGTLAGASIPTTMKPAFGPDWRERYGVRFNPSAATYYVEPGPQDLSPPSDTTPRWAVSYYPPIPDSMNDDRDWLEGPGADFLQYASYARDPAADYRDAISYADEPAPQDSPTLADIAGARVIEPVRAAVRELKVDTKAEAAVAAAVRAASASAIPMPRVSEGL</sequence>
<gene>
    <name evidence="1" type="ORF">SAMN06295987_105223</name>
</gene>
<protein>
    <submittedName>
        <fullName evidence="1">Uncharacterized protein</fullName>
    </submittedName>
</protein>
<dbReference type="AlphaFoldDB" id="A0A1U6ICG8"/>
<organism evidence="1 2">
    <name type="scientific">Novosphingobium mathurense</name>
    <dbReference type="NCBI Taxonomy" id="428990"/>
    <lineage>
        <taxon>Bacteria</taxon>
        <taxon>Pseudomonadati</taxon>
        <taxon>Pseudomonadota</taxon>
        <taxon>Alphaproteobacteria</taxon>
        <taxon>Sphingomonadales</taxon>
        <taxon>Sphingomonadaceae</taxon>
        <taxon>Novosphingobium</taxon>
    </lineage>
</organism>
<accession>A0A1U6ICG8</accession>
<dbReference type="RefSeq" id="WP_079731131.1">
    <property type="nucleotide sequence ID" value="NZ_FVZE01000005.1"/>
</dbReference>
<keyword evidence="2" id="KW-1185">Reference proteome</keyword>
<evidence type="ECO:0000313" key="1">
    <source>
        <dbReference type="EMBL" id="SLK05689.1"/>
    </source>
</evidence>
<dbReference type="EMBL" id="FVZE01000005">
    <property type="protein sequence ID" value="SLK05689.1"/>
    <property type="molecule type" value="Genomic_DNA"/>
</dbReference>
<reference evidence="2" key="1">
    <citation type="submission" date="2017-02" db="EMBL/GenBank/DDBJ databases">
        <authorList>
            <person name="Varghese N."/>
            <person name="Submissions S."/>
        </authorList>
    </citation>
    <scope>NUCLEOTIDE SEQUENCE [LARGE SCALE GENOMIC DNA]</scope>
    <source>
        <strain evidence="2">SM117</strain>
    </source>
</reference>
<dbReference type="Proteomes" id="UP000190989">
    <property type="component" value="Unassembled WGS sequence"/>
</dbReference>
<proteinExistence type="predicted"/>